<protein>
    <submittedName>
        <fullName evidence="1">Uncharacterized protein</fullName>
    </submittedName>
</protein>
<gene>
    <name evidence="1" type="ORF">FSB_LOCUS22085</name>
</gene>
<proteinExistence type="predicted"/>
<reference evidence="1" key="1">
    <citation type="submission" date="2018-02" db="EMBL/GenBank/DDBJ databases">
        <authorList>
            <person name="Cohen D.B."/>
            <person name="Kent A.D."/>
        </authorList>
    </citation>
    <scope>NUCLEOTIDE SEQUENCE</scope>
</reference>
<evidence type="ECO:0000313" key="1">
    <source>
        <dbReference type="EMBL" id="SPC94203.1"/>
    </source>
</evidence>
<accession>A0A2N9G3X2</accession>
<organism evidence="1">
    <name type="scientific">Fagus sylvatica</name>
    <name type="common">Beechnut</name>
    <dbReference type="NCBI Taxonomy" id="28930"/>
    <lineage>
        <taxon>Eukaryota</taxon>
        <taxon>Viridiplantae</taxon>
        <taxon>Streptophyta</taxon>
        <taxon>Embryophyta</taxon>
        <taxon>Tracheophyta</taxon>
        <taxon>Spermatophyta</taxon>
        <taxon>Magnoliopsida</taxon>
        <taxon>eudicotyledons</taxon>
        <taxon>Gunneridae</taxon>
        <taxon>Pentapetalae</taxon>
        <taxon>rosids</taxon>
        <taxon>fabids</taxon>
        <taxon>Fagales</taxon>
        <taxon>Fagaceae</taxon>
        <taxon>Fagus</taxon>
    </lineage>
</organism>
<sequence>MGGVGDGAVVSERDGVRFEKVVWQCKRRRCGCVRLRLAMHTVAPDGAGLVFSPNPYVLPNTNSSKNPNPNSSLKSQVSLFIASPNLRTPPPCTHRFIGSLVSSPTPLAPPLPNRRPKLKLKLKWIHGRGTRPRSPWASLGHRGQWVVV</sequence>
<dbReference type="AlphaFoldDB" id="A0A2N9G3X2"/>
<name>A0A2N9G3X2_FAGSY</name>
<dbReference type="EMBL" id="OIVN01001458">
    <property type="protein sequence ID" value="SPC94203.1"/>
    <property type="molecule type" value="Genomic_DNA"/>
</dbReference>